<dbReference type="HOGENOM" id="CLU_1044746_0_0_11"/>
<dbReference type="AlphaFoldDB" id="D7WE42"/>
<dbReference type="EMBL" id="ACLJ02000003">
    <property type="protein sequence ID" value="EFK54396.1"/>
    <property type="molecule type" value="Genomic_DNA"/>
</dbReference>
<sequence>MISMGAHLLASTSDSETAGLVLFLIVSVVWVVFLVTFEIVSTRRRKRKYAKEWLATYGEASFRAAQETDWLVKGLRSPLTFPMVRNQWETIKNRFAAEPSSQEAARDVINAHRNIAYLSGIENGDERLRSQAVNELMSDAVVFGDEWVWRKLGAMRGKVNEPGFCEELARHVHDMGVSSREWNDANLASMDLSRSSLKKYAGVVPPTVAQREYRPGAGLNGYMPAAAIWSGYVKHLSLQSAIRSQGLESRAQARFYRRWLHGEVLR</sequence>
<protein>
    <submittedName>
        <fullName evidence="2">Uncharacterized protein</fullName>
    </submittedName>
</protein>
<keyword evidence="1" id="KW-0472">Membrane</keyword>
<evidence type="ECO:0000313" key="3">
    <source>
        <dbReference type="Proteomes" id="UP000004208"/>
    </source>
</evidence>
<dbReference type="Proteomes" id="UP000004208">
    <property type="component" value="Unassembled WGS sequence"/>
</dbReference>
<keyword evidence="1" id="KW-1133">Transmembrane helix</keyword>
<organism evidence="2 3">
    <name type="scientific">Corynebacterium genitalium ATCC 33030</name>
    <dbReference type="NCBI Taxonomy" id="585529"/>
    <lineage>
        <taxon>Bacteria</taxon>
        <taxon>Bacillati</taxon>
        <taxon>Actinomycetota</taxon>
        <taxon>Actinomycetes</taxon>
        <taxon>Mycobacteriales</taxon>
        <taxon>Corynebacteriaceae</taxon>
        <taxon>Corynebacterium</taxon>
    </lineage>
</organism>
<comment type="caution">
    <text evidence="2">The sequence shown here is derived from an EMBL/GenBank/DDBJ whole genome shotgun (WGS) entry which is preliminary data.</text>
</comment>
<feature type="transmembrane region" description="Helical" evidence="1">
    <location>
        <begin position="20"/>
        <end position="40"/>
    </location>
</feature>
<keyword evidence="3" id="KW-1185">Reference proteome</keyword>
<reference evidence="2" key="1">
    <citation type="submission" date="2010-06" db="EMBL/GenBank/DDBJ databases">
        <authorList>
            <person name="Muzny D."/>
            <person name="Qin X."/>
            <person name="Buhay C."/>
            <person name="Dugan-Rocha S."/>
            <person name="Ding Y."/>
            <person name="Chen G."/>
            <person name="Hawes A."/>
            <person name="Holder M."/>
            <person name="Jhangiani S."/>
            <person name="Johnson A."/>
            <person name="Khan Z."/>
            <person name="Li Z."/>
            <person name="Liu W."/>
            <person name="Liu X."/>
            <person name="Perez L."/>
            <person name="Shen H."/>
            <person name="Wang Q."/>
            <person name="Watt J."/>
            <person name="Xi L."/>
            <person name="Xin Y."/>
            <person name="Zhou J."/>
            <person name="Deng J."/>
            <person name="Jiang H."/>
            <person name="Liu Y."/>
            <person name="Qu J."/>
            <person name="Song X.-Z."/>
            <person name="Zhang L."/>
            <person name="Villasana D."/>
            <person name="Johnson A."/>
            <person name="Liu J."/>
            <person name="Liyanage D."/>
            <person name="Lorensuhewa L."/>
            <person name="Robinson T."/>
            <person name="Song A."/>
            <person name="Song B.-B."/>
            <person name="Dinh H."/>
            <person name="Thornton R."/>
            <person name="Coyle M."/>
            <person name="Francisco L."/>
            <person name="Jackson L."/>
            <person name="Javaid M."/>
            <person name="Korchina V."/>
            <person name="Kovar C."/>
            <person name="Mata R."/>
            <person name="Mathew T."/>
            <person name="Ngo R."/>
            <person name="Nguyen L."/>
            <person name="Nguyen N."/>
            <person name="Okwuonu G."/>
            <person name="Ongeri F."/>
            <person name="Pham C."/>
            <person name="Simmons D."/>
            <person name="Wilczek-Boney K."/>
            <person name="Hale W."/>
            <person name="Jakkamsetti A."/>
            <person name="Pham P."/>
            <person name="Ruth R."/>
            <person name="San Lucas F."/>
            <person name="Warren J."/>
            <person name="Zhang J."/>
            <person name="Zhao Z."/>
            <person name="Zhou C."/>
            <person name="Zhu D."/>
            <person name="Lee S."/>
            <person name="Bess C."/>
            <person name="Blankenburg K."/>
            <person name="Forbes L."/>
            <person name="Fu Q."/>
            <person name="Gubbala S."/>
            <person name="Hirani K."/>
            <person name="Jayaseelan J.C."/>
            <person name="Lara F."/>
            <person name="Munidasa M."/>
            <person name="Palculict T."/>
            <person name="Patil S."/>
            <person name="Pu L.-L."/>
            <person name="Saada N."/>
            <person name="Tang L."/>
            <person name="Weissenberger G."/>
            <person name="Zhu Y."/>
            <person name="Hemphill L."/>
            <person name="Shang Y."/>
            <person name="Youmans B."/>
            <person name="Ayvaz T."/>
            <person name="Ross M."/>
            <person name="Santibanez J."/>
            <person name="Aqrawi P."/>
            <person name="Gross S."/>
            <person name="Joshi V."/>
            <person name="Fowler G."/>
            <person name="Nazareth L."/>
            <person name="Reid J."/>
            <person name="Worley K."/>
            <person name="Petrosino J."/>
            <person name="Highlander S."/>
            <person name="Gibbs R."/>
        </authorList>
    </citation>
    <scope>NUCLEOTIDE SEQUENCE [LARGE SCALE GENOMIC DNA]</scope>
    <source>
        <strain evidence="2">ATCC 33030</strain>
    </source>
</reference>
<keyword evidence="1" id="KW-0812">Transmembrane</keyword>
<evidence type="ECO:0000313" key="2">
    <source>
        <dbReference type="EMBL" id="EFK54396.1"/>
    </source>
</evidence>
<name>D7WE42_9CORY</name>
<accession>D7WE42</accession>
<dbReference type="STRING" id="585529.HMPREF0291_12054"/>
<proteinExistence type="predicted"/>
<gene>
    <name evidence="2" type="ORF">HMPREF0291_12054</name>
</gene>
<evidence type="ECO:0000256" key="1">
    <source>
        <dbReference type="SAM" id="Phobius"/>
    </source>
</evidence>